<comment type="caution">
    <text evidence="2">The sequence shown here is derived from an EMBL/GenBank/DDBJ whole genome shotgun (WGS) entry which is preliminary data.</text>
</comment>
<evidence type="ECO:0000313" key="3">
    <source>
        <dbReference type="Proteomes" id="UP000299102"/>
    </source>
</evidence>
<name>A0A4C1XNI5_EUMVA</name>
<keyword evidence="3" id="KW-1185">Reference proteome</keyword>
<feature type="region of interest" description="Disordered" evidence="1">
    <location>
        <begin position="49"/>
        <end position="88"/>
    </location>
</feature>
<organism evidence="2 3">
    <name type="scientific">Eumeta variegata</name>
    <name type="common">Bagworm moth</name>
    <name type="synonym">Eumeta japonica</name>
    <dbReference type="NCBI Taxonomy" id="151549"/>
    <lineage>
        <taxon>Eukaryota</taxon>
        <taxon>Metazoa</taxon>
        <taxon>Ecdysozoa</taxon>
        <taxon>Arthropoda</taxon>
        <taxon>Hexapoda</taxon>
        <taxon>Insecta</taxon>
        <taxon>Pterygota</taxon>
        <taxon>Neoptera</taxon>
        <taxon>Endopterygota</taxon>
        <taxon>Lepidoptera</taxon>
        <taxon>Glossata</taxon>
        <taxon>Ditrysia</taxon>
        <taxon>Tineoidea</taxon>
        <taxon>Psychidae</taxon>
        <taxon>Oiketicinae</taxon>
        <taxon>Eumeta</taxon>
    </lineage>
</organism>
<evidence type="ECO:0000256" key="1">
    <source>
        <dbReference type="SAM" id="MobiDB-lite"/>
    </source>
</evidence>
<feature type="compositionally biased region" description="Pro residues" evidence="1">
    <location>
        <begin position="61"/>
        <end position="76"/>
    </location>
</feature>
<sequence>MACARGRLKITLLKTITGTFGTGLQVPPILTCIRRIPACEDEVCQRGAGGRETLTLRHPPRPAPAPRGPAAPPTPPVFIGQKKQCTKN</sequence>
<evidence type="ECO:0000313" key="2">
    <source>
        <dbReference type="EMBL" id="GBP63785.1"/>
    </source>
</evidence>
<dbReference type="EMBL" id="BGZK01000880">
    <property type="protein sequence ID" value="GBP63785.1"/>
    <property type="molecule type" value="Genomic_DNA"/>
</dbReference>
<gene>
    <name evidence="2" type="ORF">EVAR_44886_1</name>
</gene>
<proteinExistence type="predicted"/>
<accession>A0A4C1XNI5</accession>
<reference evidence="2 3" key="1">
    <citation type="journal article" date="2019" name="Commun. Biol.">
        <title>The bagworm genome reveals a unique fibroin gene that provides high tensile strength.</title>
        <authorList>
            <person name="Kono N."/>
            <person name="Nakamura H."/>
            <person name="Ohtoshi R."/>
            <person name="Tomita M."/>
            <person name="Numata K."/>
            <person name="Arakawa K."/>
        </authorList>
    </citation>
    <scope>NUCLEOTIDE SEQUENCE [LARGE SCALE GENOMIC DNA]</scope>
</reference>
<dbReference type="AlphaFoldDB" id="A0A4C1XNI5"/>
<protein>
    <submittedName>
        <fullName evidence="2">Uncharacterized protein</fullName>
    </submittedName>
</protein>
<dbReference type="Proteomes" id="UP000299102">
    <property type="component" value="Unassembled WGS sequence"/>
</dbReference>